<reference evidence="1 2" key="1">
    <citation type="submission" date="2023-01" db="EMBL/GenBank/DDBJ databases">
        <authorList>
            <person name="Kreplak J."/>
        </authorList>
    </citation>
    <scope>NUCLEOTIDE SEQUENCE [LARGE SCALE GENOMIC DNA]</scope>
</reference>
<accession>A0AAV1ADN7</accession>
<protein>
    <submittedName>
        <fullName evidence="1">Uncharacterized protein</fullName>
    </submittedName>
</protein>
<dbReference type="EMBL" id="OX451739">
    <property type="protein sequence ID" value="CAI8608590.1"/>
    <property type="molecule type" value="Genomic_DNA"/>
</dbReference>
<proteinExistence type="predicted"/>
<sequence length="101" mass="11092">MVKIDAPSMKLISEKVMRCCGCCFYNLLEVVTTEQLSAFGLKLVTDIGCQGLINYQAVDFYQFGLFASMVYKNAGLVGVCFNGTMIGMKMGKESAMVFSKN</sequence>
<name>A0AAV1ADN7_VICFA</name>
<evidence type="ECO:0000313" key="2">
    <source>
        <dbReference type="Proteomes" id="UP001157006"/>
    </source>
</evidence>
<keyword evidence="2" id="KW-1185">Reference proteome</keyword>
<dbReference type="AlphaFoldDB" id="A0AAV1ADN7"/>
<organism evidence="1 2">
    <name type="scientific">Vicia faba</name>
    <name type="common">Broad bean</name>
    <name type="synonym">Faba vulgaris</name>
    <dbReference type="NCBI Taxonomy" id="3906"/>
    <lineage>
        <taxon>Eukaryota</taxon>
        <taxon>Viridiplantae</taxon>
        <taxon>Streptophyta</taxon>
        <taxon>Embryophyta</taxon>
        <taxon>Tracheophyta</taxon>
        <taxon>Spermatophyta</taxon>
        <taxon>Magnoliopsida</taxon>
        <taxon>eudicotyledons</taxon>
        <taxon>Gunneridae</taxon>
        <taxon>Pentapetalae</taxon>
        <taxon>rosids</taxon>
        <taxon>fabids</taxon>
        <taxon>Fabales</taxon>
        <taxon>Fabaceae</taxon>
        <taxon>Papilionoideae</taxon>
        <taxon>50 kb inversion clade</taxon>
        <taxon>NPAAA clade</taxon>
        <taxon>Hologalegina</taxon>
        <taxon>IRL clade</taxon>
        <taxon>Fabeae</taxon>
        <taxon>Vicia</taxon>
    </lineage>
</organism>
<gene>
    <name evidence="1" type="ORF">VFH_IV093480</name>
</gene>
<evidence type="ECO:0000313" key="1">
    <source>
        <dbReference type="EMBL" id="CAI8608590.1"/>
    </source>
</evidence>
<dbReference type="Proteomes" id="UP001157006">
    <property type="component" value="Chromosome 4"/>
</dbReference>